<feature type="transmembrane region" description="Helical" evidence="1">
    <location>
        <begin position="12"/>
        <end position="33"/>
    </location>
</feature>
<sequence>MLDVERQREIGAIAILLLSLIVLLSLLPVSLLGEQGAQWFPLMGVAGGAIRGVLAEVFGLSAFLVPALMTVGGLRVGDWLSKEITIRLTLLAAGLLVLAPMIFLFMGSEEAAGSLGYGLADPLIGLVGRLGAFLITGAGLVALSVGTFGWNPLRSVGRAIVALGDVVLRTLRALWNPLRSVGRAIVALGDVV</sequence>
<keyword evidence="1" id="KW-0812">Transmembrane</keyword>
<gene>
    <name evidence="2" type="ORF">METZ01_LOCUS145890</name>
</gene>
<name>A0A381ZUV9_9ZZZZ</name>
<protein>
    <recommendedName>
        <fullName evidence="3">DNA translocase FtsK 4TM region domain-containing protein</fullName>
    </recommendedName>
</protein>
<keyword evidence="1" id="KW-1133">Transmembrane helix</keyword>
<feature type="transmembrane region" description="Helical" evidence="1">
    <location>
        <begin position="53"/>
        <end position="74"/>
    </location>
</feature>
<accession>A0A381ZUV9</accession>
<dbReference type="AlphaFoldDB" id="A0A381ZUV9"/>
<feature type="transmembrane region" description="Helical" evidence="1">
    <location>
        <begin position="86"/>
        <end position="106"/>
    </location>
</feature>
<evidence type="ECO:0008006" key="3">
    <source>
        <dbReference type="Google" id="ProtNLM"/>
    </source>
</evidence>
<organism evidence="2">
    <name type="scientific">marine metagenome</name>
    <dbReference type="NCBI Taxonomy" id="408172"/>
    <lineage>
        <taxon>unclassified sequences</taxon>
        <taxon>metagenomes</taxon>
        <taxon>ecological metagenomes</taxon>
    </lineage>
</organism>
<reference evidence="2" key="1">
    <citation type="submission" date="2018-05" db="EMBL/GenBank/DDBJ databases">
        <authorList>
            <person name="Lanie J.A."/>
            <person name="Ng W.-L."/>
            <person name="Kazmierczak K.M."/>
            <person name="Andrzejewski T.M."/>
            <person name="Davidsen T.M."/>
            <person name="Wayne K.J."/>
            <person name="Tettelin H."/>
            <person name="Glass J.I."/>
            <person name="Rusch D."/>
            <person name="Podicherti R."/>
            <person name="Tsui H.-C.T."/>
            <person name="Winkler M.E."/>
        </authorList>
    </citation>
    <scope>NUCLEOTIDE SEQUENCE</scope>
</reference>
<evidence type="ECO:0000256" key="1">
    <source>
        <dbReference type="SAM" id="Phobius"/>
    </source>
</evidence>
<feature type="transmembrane region" description="Helical" evidence="1">
    <location>
        <begin position="126"/>
        <end position="150"/>
    </location>
</feature>
<feature type="non-terminal residue" evidence="2">
    <location>
        <position position="192"/>
    </location>
</feature>
<keyword evidence="1" id="KW-0472">Membrane</keyword>
<proteinExistence type="predicted"/>
<evidence type="ECO:0000313" key="2">
    <source>
        <dbReference type="EMBL" id="SVA93036.1"/>
    </source>
</evidence>
<dbReference type="EMBL" id="UINC01022757">
    <property type="protein sequence ID" value="SVA93036.1"/>
    <property type="molecule type" value="Genomic_DNA"/>
</dbReference>